<protein>
    <submittedName>
        <fullName evidence="1">Uncharacterized protein</fullName>
    </submittedName>
</protein>
<accession>A0ACB8QTC8</accession>
<name>A0ACB8QTC8_9AGAM</name>
<proteinExistence type="predicted"/>
<reference evidence="1" key="2">
    <citation type="journal article" date="2022" name="New Phytol.">
        <title>Evolutionary transition to the ectomycorrhizal habit in the genomes of a hyperdiverse lineage of mushroom-forming fungi.</title>
        <authorList>
            <person name="Looney B."/>
            <person name="Miyauchi S."/>
            <person name="Morin E."/>
            <person name="Drula E."/>
            <person name="Courty P.E."/>
            <person name="Kohler A."/>
            <person name="Kuo A."/>
            <person name="LaButti K."/>
            <person name="Pangilinan J."/>
            <person name="Lipzen A."/>
            <person name="Riley R."/>
            <person name="Andreopoulos W."/>
            <person name="He G."/>
            <person name="Johnson J."/>
            <person name="Nolan M."/>
            <person name="Tritt A."/>
            <person name="Barry K.W."/>
            <person name="Grigoriev I.V."/>
            <person name="Nagy L.G."/>
            <person name="Hibbett D."/>
            <person name="Henrissat B."/>
            <person name="Matheny P.B."/>
            <person name="Labbe J."/>
            <person name="Martin F.M."/>
        </authorList>
    </citation>
    <scope>NUCLEOTIDE SEQUENCE</scope>
    <source>
        <strain evidence="1">EC-137</strain>
    </source>
</reference>
<gene>
    <name evidence="1" type="ORF">K488DRAFT_83402</name>
</gene>
<evidence type="ECO:0000313" key="1">
    <source>
        <dbReference type="EMBL" id="KAI0035069.1"/>
    </source>
</evidence>
<comment type="caution">
    <text evidence="1">The sequence shown here is derived from an EMBL/GenBank/DDBJ whole genome shotgun (WGS) entry which is preliminary data.</text>
</comment>
<reference evidence="1" key="1">
    <citation type="submission" date="2021-02" db="EMBL/GenBank/DDBJ databases">
        <authorList>
            <consortium name="DOE Joint Genome Institute"/>
            <person name="Ahrendt S."/>
            <person name="Looney B.P."/>
            <person name="Miyauchi S."/>
            <person name="Morin E."/>
            <person name="Drula E."/>
            <person name="Courty P.E."/>
            <person name="Chicoki N."/>
            <person name="Fauchery L."/>
            <person name="Kohler A."/>
            <person name="Kuo A."/>
            <person name="Labutti K."/>
            <person name="Pangilinan J."/>
            <person name="Lipzen A."/>
            <person name="Riley R."/>
            <person name="Andreopoulos W."/>
            <person name="He G."/>
            <person name="Johnson J."/>
            <person name="Barry K.W."/>
            <person name="Grigoriev I.V."/>
            <person name="Nagy L."/>
            <person name="Hibbett D."/>
            <person name="Henrissat B."/>
            <person name="Matheny P.B."/>
            <person name="Labbe J."/>
            <person name="Martin F."/>
        </authorList>
    </citation>
    <scope>NUCLEOTIDE SEQUENCE</scope>
    <source>
        <strain evidence="1">EC-137</strain>
    </source>
</reference>
<dbReference type="Proteomes" id="UP000814128">
    <property type="component" value="Unassembled WGS sequence"/>
</dbReference>
<organism evidence="1 2">
    <name type="scientific">Vararia minispora EC-137</name>
    <dbReference type="NCBI Taxonomy" id="1314806"/>
    <lineage>
        <taxon>Eukaryota</taxon>
        <taxon>Fungi</taxon>
        <taxon>Dikarya</taxon>
        <taxon>Basidiomycota</taxon>
        <taxon>Agaricomycotina</taxon>
        <taxon>Agaricomycetes</taxon>
        <taxon>Russulales</taxon>
        <taxon>Lachnocladiaceae</taxon>
        <taxon>Vararia</taxon>
    </lineage>
</organism>
<dbReference type="EMBL" id="MU273490">
    <property type="protein sequence ID" value="KAI0035069.1"/>
    <property type="molecule type" value="Genomic_DNA"/>
</dbReference>
<evidence type="ECO:0000313" key="2">
    <source>
        <dbReference type="Proteomes" id="UP000814128"/>
    </source>
</evidence>
<keyword evidence="2" id="KW-1185">Reference proteome</keyword>
<sequence>MSLAPSRSSADAPAAQHTSFLTAFVAAYPLPAFILSTSPRTVNGGPSIVPVFANPALHALLVGRDAAVANLDICFLPALGPIDQARRFTDWAFSASHSPDAPVCQTFTLELLLAWLPADHAGPRLELVQTRFGDVLVCTATPRGALPEPLPLPASGKPQGPSGKTSLRLSDLSHSFVATTPSSAFRLGLPDSQQSPEPVFVPRGDLSLLAHPNTLQPSHSSTATLSCIERCAILDWALTPLGPRSEWSETLCAAVSYTLANPFPTCCWWGSECVLVYNDAYAGVAGKRHPDIFGKSGSKAWAELWETLGPLASRVQDGQTVHRTEDQLFLNRLTDANLPEETYQSWNYVPVRNKQGKVEGILNTNIDVTQKVVTGRRMDLLRELSTHAALARTQTEFATTIIDVLRTSGVEAPFAAIYFSTVVEAREHNQEPRTSYVHELVDGPPIMIQLSLRSSVGIPEHHPFMPSTLAVCLNPVTLHPSPNQIGAGLLSLHSPLPTKGTTIISDLSEDRSTTPSTWQDKRRSPSHSAASFWPFAESFSSRTAVHIQDLPGYVVDGFERRCWDEHPREAVIIPLTSDDSDIPDCLLVLGLNSRLAYDKPYEAWIDLLRMSLNALLTAVQGREADVARATQLAQLDEAKTTFFSNASHELRTPLTLIQGPLQDCLRTTRSSKVKENLEIASRNVSRLKRLVDGLLDFSKLAANRLEDTLQGSITVTMEIFEGRMNLTVADTGVGIPSPEIDKIFDRFHRVHSASRSYEGTGIGLSLTKELVLLHGGTLTVTSTAEEDSPNNHGSKFVVSIPLGKEHLPAPHIDNAPVNDMARCTYGQGIIEEAGSWNAPKLQAGQRTPSDASEWDTLSGSSGNSSAGFETSTLFFLKSDRILLVDDNADMRRYIKSLFTPFCHVIEASNGEEALKIIGTVRPNLVISDVMMPGLDGFELITQLRERPDTRFLPIVFLTAKESEEARVEGLLSGADEQPFTAKELIARVHLQMQLGKRRVELEEIVTYVNQRWRELTGLDDIDTVDQWLECVHEDDSQSIETTWIAALDSQRSLSLECKFENGCYVQGQFDLLMSDCGTYNGIIGTITDISDQKKLEQARLSHARESEYEARRQAEEAEQRRLESDERRRGQELLIDVTSHELRQPVSAILNCSNVVRSNMANLYEGLKKSHEAMAPFVPSSSALKEIEDDLDGLDAIYQCGLAQERIANDVLSLSRIQLGVLSIHPVDFDLVAETRNVVARFSNEVRMKGIHVKVEIGKSLEELGVREVRSDKARLGQILTNLLSNGIKFTDMSTEKRDITITLNVSRYAPRKGGPCLPPGVEDPCSPPIHNDNAEAGSVYIFVSVRDSGPGLQPDDLALLFRRFQQGSNSHNVFGGSGLGLFVSRKLCDLMGGRIDVDSVYGQGATFRFFVKALAVPKTSSVPRPTSSFLSSAVVGTWSGDVHVLVVEDNLINQTILNRQLKREGFLTVTANNGKQAIEQVRLRAELQPRKHFDVVLMDCEMPVMDGIAATREIRRMEVSGEIPIRNTIFALTGNAREGQVENAREAGMDDVIIKPYKIDQLTKKILEVASIRS</sequence>